<dbReference type="InterPro" id="IPR008508">
    <property type="entry name" value="Bax1"/>
</dbReference>
<keyword evidence="2" id="KW-1185">Reference proteome</keyword>
<reference evidence="1 2" key="1">
    <citation type="submission" date="2016-10" db="EMBL/GenBank/DDBJ databases">
        <title>Silvanigrella aquatica sp. nov., isolated from a freshwater lake located in the Black Forest, Germany, description of Silvanigrellaceae fam. nov., Silvanigrellales ord. nov., reclassification of the order Bdellovibrionales in the class Oligoflexia, reclassification of the families Bacteriovoracaceae and Halobacteriovoraceae in the new order Bacteriovoracales ord. nov., and reclassification of the family Pseudobacteriovoracaceae in the order Oligoflexiales.</title>
        <authorList>
            <person name="Hahn M.W."/>
            <person name="Schmidt J."/>
            <person name="Koll U."/>
            <person name="Rohde M."/>
            <person name="Verbag S."/>
            <person name="Pitt A."/>
            <person name="Nakai R."/>
            <person name="Naganuma T."/>
            <person name="Lang E."/>
        </authorList>
    </citation>
    <scope>NUCLEOTIDE SEQUENCE [LARGE SCALE GENOMIC DNA]</scope>
    <source>
        <strain evidence="1 2">MWH-Nonnen-W8red</strain>
    </source>
</reference>
<dbReference type="PANTHER" id="PTHR39640:SF1">
    <property type="entry name" value="DUF790 FAMILY PROTEIN"/>
    <property type="match status" value="1"/>
</dbReference>
<dbReference type="Pfam" id="PF05626">
    <property type="entry name" value="DUF790"/>
    <property type="match status" value="1"/>
</dbReference>
<dbReference type="AlphaFoldDB" id="A0A1L4D0L1"/>
<dbReference type="STRING" id="1915309.AXG55_07470"/>
<dbReference type="PANTHER" id="PTHR39640">
    <property type="entry name" value="VNG6129C"/>
    <property type="match status" value="1"/>
</dbReference>
<evidence type="ECO:0000313" key="1">
    <source>
        <dbReference type="EMBL" id="APJ03753.1"/>
    </source>
</evidence>
<protein>
    <recommendedName>
        <fullName evidence="3">DUF790 family protein</fullName>
    </recommendedName>
</protein>
<evidence type="ECO:0008006" key="3">
    <source>
        <dbReference type="Google" id="ProtNLM"/>
    </source>
</evidence>
<dbReference type="EMBL" id="CP017834">
    <property type="protein sequence ID" value="APJ03753.1"/>
    <property type="molecule type" value="Genomic_DNA"/>
</dbReference>
<accession>A0A1L4D0L1</accession>
<dbReference type="Proteomes" id="UP000184731">
    <property type="component" value="Chromosome"/>
</dbReference>
<organism evidence="1 2">
    <name type="scientific">Silvanigrella aquatica</name>
    <dbReference type="NCBI Taxonomy" id="1915309"/>
    <lineage>
        <taxon>Bacteria</taxon>
        <taxon>Pseudomonadati</taxon>
        <taxon>Bdellovibrionota</taxon>
        <taxon>Oligoflexia</taxon>
        <taxon>Silvanigrellales</taxon>
        <taxon>Silvanigrellaceae</taxon>
        <taxon>Silvanigrella</taxon>
    </lineage>
</organism>
<proteinExistence type="predicted"/>
<dbReference type="RefSeq" id="WP_233231066.1">
    <property type="nucleotide sequence ID" value="NZ_CP017834.1"/>
</dbReference>
<gene>
    <name evidence="1" type="ORF">AXG55_07470</name>
</gene>
<sequence>MKKELLNYKITKGKIIPNFINANDPNLLEFANSLIKIGSNSIGLTKAEIDIELNSAANLFHIDDIIKKGLISIIFDRFYFESSFEGDISELRNKVFILSSQKISEIEENSYEIYKDKICKILDINKDNLENILYSDLPELNKASKFKIVEATELLNRYNIYLIKGFLFFCESIQIKIPNQNVLKSDLRYLLKQIKFYQLSSQITMNNNFIEISLDGPMSMFLNTHKYGMNLASFFPALILLSKWELTAQIELGKSSRKKGILNLNQDAALISYYKTYSSYIPEDFLLFENNFIEKSNDWKISSEFDDILFDGVNYFFPDYKFLLENKKIVYLELFHSWHKHNLKIRLVNMNKNNSILLIIGVAKNLLKDPEIKNLLDANLNIDSKVFIFRELPTVTQVLQKLSLF</sequence>
<evidence type="ECO:0000313" key="2">
    <source>
        <dbReference type="Proteomes" id="UP000184731"/>
    </source>
</evidence>
<name>A0A1L4D0L1_9BACT</name>
<dbReference type="KEGG" id="saqi:AXG55_07470"/>